<reference evidence="1 2" key="1">
    <citation type="submission" date="2019-07" db="EMBL/GenBank/DDBJ databases">
        <title>Genomics analysis of Aphanomyces spp. identifies a new class of oomycete effector associated with host adaptation.</title>
        <authorList>
            <person name="Gaulin E."/>
        </authorList>
    </citation>
    <scope>NUCLEOTIDE SEQUENCE [LARGE SCALE GENOMIC DNA]</scope>
    <source>
        <strain evidence="1 2">ATCC 201684</strain>
    </source>
</reference>
<keyword evidence="2" id="KW-1185">Reference proteome</keyword>
<dbReference type="EMBL" id="VJMJ01000118">
    <property type="protein sequence ID" value="KAF0733980.1"/>
    <property type="molecule type" value="Genomic_DNA"/>
</dbReference>
<dbReference type="Proteomes" id="UP000481153">
    <property type="component" value="Unassembled WGS sequence"/>
</dbReference>
<dbReference type="AlphaFoldDB" id="A0A6G0X255"/>
<accession>A0A6G0X255</accession>
<gene>
    <name evidence="1" type="ORF">Ae201684_009157</name>
</gene>
<evidence type="ECO:0000313" key="2">
    <source>
        <dbReference type="Proteomes" id="UP000481153"/>
    </source>
</evidence>
<proteinExistence type="predicted"/>
<organism evidence="1 2">
    <name type="scientific">Aphanomyces euteiches</name>
    <dbReference type="NCBI Taxonomy" id="100861"/>
    <lineage>
        <taxon>Eukaryota</taxon>
        <taxon>Sar</taxon>
        <taxon>Stramenopiles</taxon>
        <taxon>Oomycota</taxon>
        <taxon>Saprolegniomycetes</taxon>
        <taxon>Saprolegniales</taxon>
        <taxon>Verrucalvaceae</taxon>
        <taxon>Aphanomyces</taxon>
    </lineage>
</organism>
<comment type="caution">
    <text evidence="1">The sequence shown here is derived from an EMBL/GenBank/DDBJ whole genome shotgun (WGS) entry which is preliminary data.</text>
</comment>
<sequence>MRGTCVLHSQSIAWSFASRSLLHGVLISMFHNISQRQTVEQNTLSNVVSNNLFRVFSSAGSIETFSVRVQEEVLPVPVHAELYRQSLHDRGELRDAPRTRLKQAMLLDGNVTEMQSETERCDHFNALQP</sequence>
<evidence type="ECO:0000313" key="1">
    <source>
        <dbReference type="EMBL" id="KAF0733980.1"/>
    </source>
</evidence>
<name>A0A6G0X255_9STRA</name>
<protein>
    <submittedName>
        <fullName evidence="1">Uncharacterized protein</fullName>
    </submittedName>
</protein>